<feature type="transmembrane region" description="Helical" evidence="1">
    <location>
        <begin position="21"/>
        <end position="40"/>
    </location>
</feature>
<name>A0A7K1GIA8_9FLAO</name>
<dbReference type="Pfam" id="PF19578">
    <property type="entry name" value="DUF6090"/>
    <property type="match status" value="1"/>
</dbReference>
<dbReference type="RefSeq" id="WP_155089890.1">
    <property type="nucleotide sequence ID" value="NZ_WJYA01000008.1"/>
</dbReference>
<comment type="caution">
    <text evidence="2">The sequence shown here is derived from an EMBL/GenBank/DDBJ whole genome shotgun (WGS) entry which is preliminary data.</text>
</comment>
<dbReference type="Proteomes" id="UP000447545">
    <property type="component" value="Unassembled WGS sequence"/>
</dbReference>
<dbReference type="AlphaFoldDB" id="A0A7K1GIA8"/>
<reference evidence="2 3" key="1">
    <citation type="submission" date="2019-11" db="EMBL/GenBank/DDBJ databases">
        <title>Winogradskyella ouciana sp. nov., isolated from the hadal seawater of the Mariana Trench.</title>
        <authorList>
            <person name="Liu R."/>
        </authorList>
    </citation>
    <scope>NUCLEOTIDE SEQUENCE [LARGE SCALE GENOMIC DNA]</scope>
    <source>
        <strain evidence="2 3">ZXX205</strain>
    </source>
</reference>
<dbReference type="InterPro" id="IPR045749">
    <property type="entry name" value="DUF6090"/>
</dbReference>
<accession>A0A7K1GIA8</accession>
<keyword evidence="1" id="KW-1133">Transmembrane helix</keyword>
<proteinExistence type="predicted"/>
<evidence type="ECO:0000313" key="3">
    <source>
        <dbReference type="Proteomes" id="UP000447545"/>
    </source>
</evidence>
<organism evidence="2 3">
    <name type="scientific">Winogradskyella ouciana</name>
    <dbReference type="NCBI Taxonomy" id="2608631"/>
    <lineage>
        <taxon>Bacteria</taxon>
        <taxon>Pseudomonadati</taxon>
        <taxon>Bacteroidota</taxon>
        <taxon>Flavobacteriia</taxon>
        <taxon>Flavobacteriales</taxon>
        <taxon>Flavobacteriaceae</taxon>
        <taxon>Winogradskyella</taxon>
    </lineage>
</organism>
<evidence type="ECO:0000256" key="1">
    <source>
        <dbReference type="SAM" id="Phobius"/>
    </source>
</evidence>
<gene>
    <name evidence="2" type="ORF">F1003_13085</name>
</gene>
<keyword evidence="1" id="KW-0472">Membrane</keyword>
<protein>
    <submittedName>
        <fullName evidence="2">Uncharacterized protein</fullName>
    </submittedName>
</protein>
<sequence length="248" mass="29221">MIKFFRHIRQSMINQNRTKKYLLYAIGEIILVVIGILIALQINNWNTNKKDIDKEYRYLIEIRENLNEDLQKIQDVLDKNRSKLQSIDSSFYYLSQMDKYPKLGKEFSQFLPIVTNYSLFEPTNVAFSNITSTGNIDIIRSDNLRKEISRYYSDNMLDGVQNQLIITSQSFLDNVAPKMINKSMLRYVTKKEFDVIALEEMEVHKDPKVLSGLFVMLNKTKEHNQLVNKMKTKIELLIEIIDKYIDES</sequence>
<evidence type="ECO:0000313" key="2">
    <source>
        <dbReference type="EMBL" id="MTE27869.1"/>
    </source>
</evidence>
<dbReference type="EMBL" id="WJYA01000008">
    <property type="protein sequence ID" value="MTE27869.1"/>
    <property type="molecule type" value="Genomic_DNA"/>
</dbReference>
<keyword evidence="1" id="KW-0812">Transmembrane</keyword>
<keyword evidence="3" id="KW-1185">Reference proteome</keyword>